<feature type="domain" description="Polysaccharide pyruvyl transferase" evidence="1">
    <location>
        <begin position="15"/>
        <end position="333"/>
    </location>
</feature>
<dbReference type="InterPro" id="IPR007345">
    <property type="entry name" value="Polysacch_pyruvyl_Trfase"/>
</dbReference>
<evidence type="ECO:0000313" key="2">
    <source>
        <dbReference type="EMBL" id="PFS02792.1"/>
    </source>
</evidence>
<protein>
    <recommendedName>
        <fullName evidence="1">Polysaccharide pyruvyl transferase domain-containing protein</fullName>
    </recommendedName>
</protein>
<dbReference type="SUPFAM" id="SSF53756">
    <property type="entry name" value="UDP-Glycosyltransferase/glycogen phosphorylase"/>
    <property type="match status" value="1"/>
</dbReference>
<dbReference type="Proteomes" id="UP000226357">
    <property type="component" value="Unassembled WGS sequence"/>
</dbReference>
<dbReference type="PANTHER" id="PTHR36836:SF1">
    <property type="entry name" value="COLANIC ACID BIOSYNTHESIS PROTEIN WCAK"/>
    <property type="match status" value="1"/>
</dbReference>
<comment type="caution">
    <text evidence="2">The sequence shown here is derived from an EMBL/GenBank/DDBJ whole genome shotgun (WGS) entry which is preliminary data.</text>
</comment>
<accession>A0AA44QBD4</accession>
<dbReference type="EMBL" id="NVBO01000064">
    <property type="protein sequence ID" value="PFS02792.1"/>
    <property type="molecule type" value="Genomic_DNA"/>
</dbReference>
<proteinExistence type="predicted"/>
<sequence length="402" mass="46202">MKKDLVLMGAFDRYNYGDLLFPIFIQEYIEKYRPDVKDYYSQIVPVALEEKDLRNVGGLSTKSWKKLDVEVSKDLVVVGGDVLGASIEQMYMDSLNSFYSLFVARAFRKLTSNKYIVKKSRSKFGMQNAFPYVPIASQNGIDKVVYNAVSGSGFIRDDFQEETKNTLLKRLSDSHFISIRDEKTLANLRNNHIDAVLAPDSACIMAELYPLNQLERKVSNEKIRELKEKKYIVFQFGYWHIRQRIDDVIEQIEEIATQTEDEIVLLPVGFATNHDDLIALEKISQKLKIKHTLFNDLTIWDIMYVIGNAGFFFGTSLHGNITAMAYGVPCVGVCKRVVKLDKYLSTWGIAPFNKNIEIEDIAAFYFSNKSFDRKDLKKNADRLIKLVHKNYDVLLNRLISNS</sequence>
<dbReference type="RefSeq" id="WP_098523001.1">
    <property type="nucleotide sequence ID" value="NZ_NUPQ01000062.1"/>
</dbReference>
<reference evidence="2 3" key="1">
    <citation type="submission" date="2017-09" db="EMBL/GenBank/DDBJ databases">
        <title>Large-scale bioinformatics analysis of Bacillus genomes uncovers conserved roles of natural products in bacterial physiology.</title>
        <authorList>
            <consortium name="Agbiome Team Llc"/>
            <person name="Bleich R.M."/>
            <person name="Grubbs K.J."/>
            <person name="Santa Maria K.C."/>
            <person name="Allen S.E."/>
            <person name="Farag S."/>
            <person name="Shank E.A."/>
            <person name="Bowers A."/>
        </authorList>
    </citation>
    <scope>NUCLEOTIDE SEQUENCE [LARGE SCALE GENOMIC DNA]</scope>
    <source>
        <strain evidence="2 3">AFS067272</strain>
    </source>
</reference>
<dbReference type="AlphaFoldDB" id="A0AA44QBD4"/>
<evidence type="ECO:0000313" key="3">
    <source>
        <dbReference type="Proteomes" id="UP000226357"/>
    </source>
</evidence>
<organism evidence="2 3">
    <name type="scientific">Bacillus cereus</name>
    <dbReference type="NCBI Taxonomy" id="1396"/>
    <lineage>
        <taxon>Bacteria</taxon>
        <taxon>Bacillati</taxon>
        <taxon>Bacillota</taxon>
        <taxon>Bacilli</taxon>
        <taxon>Bacillales</taxon>
        <taxon>Bacillaceae</taxon>
        <taxon>Bacillus</taxon>
        <taxon>Bacillus cereus group</taxon>
    </lineage>
</organism>
<dbReference type="PANTHER" id="PTHR36836">
    <property type="entry name" value="COLANIC ACID BIOSYNTHESIS PROTEIN WCAK"/>
    <property type="match status" value="1"/>
</dbReference>
<dbReference type="Pfam" id="PF04230">
    <property type="entry name" value="PS_pyruv_trans"/>
    <property type="match status" value="1"/>
</dbReference>
<gene>
    <name evidence="2" type="ORF">COK38_08625</name>
</gene>
<name>A0AA44QBD4_BACCE</name>
<evidence type="ECO:0000259" key="1">
    <source>
        <dbReference type="Pfam" id="PF04230"/>
    </source>
</evidence>